<dbReference type="SMART" id="SM00054">
    <property type="entry name" value="EFh"/>
    <property type="match status" value="2"/>
</dbReference>
<feature type="domain" description="EF-hand" evidence="4">
    <location>
        <begin position="136"/>
        <end position="171"/>
    </location>
</feature>
<keyword evidence="3" id="KW-0812">Transmembrane</keyword>
<evidence type="ECO:0000259" key="4">
    <source>
        <dbReference type="PROSITE" id="PS50222"/>
    </source>
</evidence>
<sequence length="208" mass="24026">MVSIYFYCLITLQKALVNTYQSYTLLHVLLYIILCKVILNQVNRIQNLKSKVWFFLQSQARNGSTLKAWAEKNNKIPDSSSKKSSSPNMECYSSVCRKDMKMVMESLGIFCSPESEELKEMTGSSELLELFDEKEPSVEEIKDTFEIFDENQKGFIVAEDLQRVLSKLGLKEGIELVNCRSMISRFDENGHGSIDFNQFVEFMENSFR</sequence>
<evidence type="ECO:0000256" key="3">
    <source>
        <dbReference type="SAM" id="Phobius"/>
    </source>
</evidence>
<dbReference type="AlphaFoldDB" id="A0AAV8SDG8"/>
<dbReference type="SUPFAM" id="SSF47473">
    <property type="entry name" value="EF-hand"/>
    <property type="match status" value="1"/>
</dbReference>
<feature type="transmembrane region" description="Helical" evidence="3">
    <location>
        <begin position="20"/>
        <end position="39"/>
    </location>
</feature>
<proteinExistence type="predicted"/>
<comment type="caution">
    <text evidence="5">The sequence shown here is derived from an EMBL/GenBank/DDBJ whole genome shotgun (WGS) entry which is preliminary data.</text>
</comment>
<keyword evidence="2" id="KW-0677">Repeat</keyword>
<keyword evidence="3" id="KW-1133">Transmembrane helix</keyword>
<evidence type="ECO:0000256" key="2">
    <source>
        <dbReference type="ARBA" id="ARBA00022737"/>
    </source>
</evidence>
<keyword evidence="6" id="KW-1185">Reference proteome</keyword>
<feature type="domain" description="EF-hand" evidence="4">
    <location>
        <begin position="174"/>
        <end position="208"/>
    </location>
</feature>
<dbReference type="PANTHER" id="PTHR10891">
    <property type="entry name" value="EF-HAND CALCIUM-BINDING DOMAIN CONTAINING PROTEIN"/>
    <property type="match status" value="1"/>
</dbReference>
<name>A0AAV8SDG8_9ROSI</name>
<protein>
    <recommendedName>
        <fullName evidence="4">EF-hand domain-containing protein</fullName>
    </recommendedName>
</protein>
<keyword evidence="1" id="KW-0479">Metal-binding</keyword>
<dbReference type="InterPro" id="IPR039647">
    <property type="entry name" value="EF_hand_pair_protein_CML-like"/>
</dbReference>
<reference evidence="5 6" key="1">
    <citation type="submission" date="2021-09" db="EMBL/GenBank/DDBJ databases">
        <title>Genomic insights and catalytic innovation underlie evolution of tropane alkaloids biosynthesis.</title>
        <authorList>
            <person name="Wang Y.-J."/>
            <person name="Tian T."/>
            <person name="Huang J.-P."/>
            <person name="Huang S.-X."/>
        </authorList>
    </citation>
    <scope>NUCLEOTIDE SEQUENCE [LARGE SCALE GENOMIC DNA]</scope>
    <source>
        <strain evidence="5">KIB-2018</strain>
        <tissue evidence="5">Leaf</tissue>
    </source>
</reference>
<dbReference type="InterPro" id="IPR011992">
    <property type="entry name" value="EF-hand-dom_pair"/>
</dbReference>
<dbReference type="PROSITE" id="PS50222">
    <property type="entry name" value="EF_HAND_2"/>
    <property type="match status" value="2"/>
</dbReference>
<dbReference type="Proteomes" id="UP001159364">
    <property type="component" value="Linkage Group LG11"/>
</dbReference>
<dbReference type="EMBL" id="JAIWQS010000011">
    <property type="protein sequence ID" value="KAJ8750076.1"/>
    <property type="molecule type" value="Genomic_DNA"/>
</dbReference>
<evidence type="ECO:0000313" key="6">
    <source>
        <dbReference type="Proteomes" id="UP001159364"/>
    </source>
</evidence>
<dbReference type="Pfam" id="PF13499">
    <property type="entry name" value="EF-hand_7"/>
    <property type="match status" value="1"/>
</dbReference>
<dbReference type="GO" id="GO:0005509">
    <property type="term" value="F:calcium ion binding"/>
    <property type="evidence" value="ECO:0007669"/>
    <property type="project" value="InterPro"/>
</dbReference>
<dbReference type="Gene3D" id="1.10.238.10">
    <property type="entry name" value="EF-hand"/>
    <property type="match status" value="1"/>
</dbReference>
<evidence type="ECO:0000313" key="5">
    <source>
        <dbReference type="EMBL" id="KAJ8750076.1"/>
    </source>
</evidence>
<accession>A0AAV8SDG8</accession>
<evidence type="ECO:0000256" key="1">
    <source>
        <dbReference type="ARBA" id="ARBA00022723"/>
    </source>
</evidence>
<organism evidence="5 6">
    <name type="scientific">Erythroxylum novogranatense</name>
    <dbReference type="NCBI Taxonomy" id="1862640"/>
    <lineage>
        <taxon>Eukaryota</taxon>
        <taxon>Viridiplantae</taxon>
        <taxon>Streptophyta</taxon>
        <taxon>Embryophyta</taxon>
        <taxon>Tracheophyta</taxon>
        <taxon>Spermatophyta</taxon>
        <taxon>Magnoliopsida</taxon>
        <taxon>eudicotyledons</taxon>
        <taxon>Gunneridae</taxon>
        <taxon>Pentapetalae</taxon>
        <taxon>rosids</taxon>
        <taxon>fabids</taxon>
        <taxon>Malpighiales</taxon>
        <taxon>Erythroxylaceae</taxon>
        <taxon>Erythroxylum</taxon>
    </lineage>
</organism>
<dbReference type="CDD" id="cd00051">
    <property type="entry name" value="EFh"/>
    <property type="match status" value="1"/>
</dbReference>
<dbReference type="InterPro" id="IPR002048">
    <property type="entry name" value="EF_hand_dom"/>
</dbReference>
<keyword evidence="3" id="KW-0472">Membrane</keyword>
<gene>
    <name evidence="5" type="ORF">K2173_013991</name>
</gene>